<evidence type="ECO:0000256" key="1">
    <source>
        <dbReference type="SAM" id="MobiDB-lite"/>
    </source>
</evidence>
<protein>
    <submittedName>
        <fullName evidence="3">Transmembrane protein</fullName>
    </submittedName>
</protein>
<keyword evidence="2 3" id="KW-0812">Transmembrane</keyword>
<dbReference type="EnsemblBacteria" id="CAK03135">
    <property type="protein sequence ID" value="CAK03135"/>
    <property type="gene ID" value="pRL110188"/>
</dbReference>
<name>Q1M6J8_RHIJ3</name>
<feature type="transmembrane region" description="Helical" evidence="2">
    <location>
        <begin position="36"/>
        <end position="55"/>
    </location>
</feature>
<dbReference type="KEGG" id="rle:pRL110188"/>
<proteinExistence type="predicted"/>
<dbReference type="Proteomes" id="UP000006575">
    <property type="component" value="Plasmid pRL11"/>
</dbReference>
<keyword evidence="2" id="KW-1133">Transmembrane helix</keyword>
<evidence type="ECO:0000313" key="4">
    <source>
        <dbReference type="Proteomes" id="UP000006575"/>
    </source>
</evidence>
<dbReference type="EMBL" id="AM236085">
    <property type="protein sequence ID" value="CAK03135.1"/>
    <property type="molecule type" value="Genomic_DNA"/>
</dbReference>
<feature type="region of interest" description="Disordered" evidence="1">
    <location>
        <begin position="1"/>
        <end position="28"/>
    </location>
</feature>
<dbReference type="HOGENOM" id="CLU_2424822_0_0_5"/>
<keyword evidence="3" id="KW-0614">Plasmid</keyword>
<geneLocation type="plasmid" evidence="3 4">
    <name>pRL11</name>
</geneLocation>
<reference evidence="3 4" key="1">
    <citation type="journal article" date="2006" name="Genome Biol.">
        <title>The genome of Rhizobium leguminosarum has recognizable core and accessory components.</title>
        <authorList>
            <person name="Young J.W."/>
            <person name="Crossman L.C."/>
            <person name="Johnston A.W.B."/>
            <person name="Thomson N.R."/>
            <person name="Ghazoui Z.F."/>
            <person name="Hull K.H."/>
            <person name="Wexler M."/>
            <person name="Curson A.R.J."/>
            <person name="Todd J.D."/>
            <person name="Poole P.S."/>
            <person name="Mauchline T.H."/>
            <person name="East A.K."/>
            <person name="Quail M.A."/>
            <person name="Churcher C."/>
            <person name="Arrowsmith C."/>
            <person name="Cherevach A."/>
            <person name="Chillingworth T."/>
            <person name="Clarke K."/>
            <person name="Cronin A."/>
            <person name="Davis P."/>
            <person name="Fraser A."/>
            <person name="Hance Z."/>
            <person name="Hauser H."/>
            <person name="Jagels K."/>
            <person name="Moule S."/>
            <person name="Mungall K."/>
            <person name="Norbertczak H."/>
            <person name="Rabbinowitsch E."/>
            <person name="Sanders M."/>
            <person name="Simmonds M."/>
            <person name="Whitehead S."/>
            <person name="Parkhill J."/>
        </authorList>
    </citation>
    <scope>NUCLEOTIDE SEQUENCE [LARGE SCALE GENOMIC DNA]</scope>
    <source>
        <strain evidence="4">DSM 114642 / LMG 32736 / 3841</strain>
    </source>
</reference>
<keyword evidence="2" id="KW-0472">Membrane</keyword>
<accession>Q1M6J8</accession>
<evidence type="ECO:0000313" key="3">
    <source>
        <dbReference type="EMBL" id="CAK03135.1"/>
    </source>
</evidence>
<organism evidence="3 4">
    <name type="scientific">Rhizobium johnstonii (strain DSM 114642 / LMG 32736 / 3841)</name>
    <name type="common">Rhizobium leguminosarum bv. viciae</name>
    <dbReference type="NCBI Taxonomy" id="216596"/>
    <lineage>
        <taxon>Bacteria</taxon>
        <taxon>Pseudomonadati</taxon>
        <taxon>Pseudomonadota</taxon>
        <taxon>Alphaproteobacteria</taxon>
        <taxon>Hyphomicrobiales</taxon>
        <taxon>Rhizobiaceae</taxon>
        <taxon>Rhizobium/Agrobacterium group</taxon>
        <taxon>Rhizobium</taxon>
        <taxon>Rhizobium johnstonii</taxon>
    </lineage>
</organism>
<keyword evidence="4" id="KW-1185">Reference proteome</keyword>
<feature type="compositionally biased region" description="Basic residues" evidence="1">
    <location>
        <begin position="14"/>
        <end position="23"/>
    </location>
</feature>
<gene>
    <name evidence="3" type="ordered locus">pRL110188</name>
</gene>
<dbReference type="AlphaFoldDB" id="Q1M6J8"/>
<evidence type="ECO:0000256" key="2">
    <source>
        <dbReference type="SAM" id="Phobius"/>
    </source>
</evidence>
<sequence>MYLSHRLLTSSTKPRSRQSRRRFPGLAARRRSEPHGLFRAGTLCPVVVLLAYFFWDVFSESAALRRLGTTAKNYRYAERAHLIGLRLAIYQ</sequence>